<dbReference type="Proteomes" id="UP001201985">
    <property type="component" value="Unassembled WGS sequence"/>
</dbReference>
<organism evidence="7 8">
    <name type="scientific">Teichococcus vastitatis</name>
    <dbReference type="NCBI Taxonomy" id="2307076"/>
    <lineage>
        <taxon>Bacteria</taxon>
        <taxon>Pseudomonadati</taxon>
        <taxon>Pseudomonadota</taxon>
        <taxon>Alphaproteobacteria</taxon>
        <taxon>Acetobacterales</taxon>
        <taxon>Roseomonadaceae</taxon>
        <taxon>Roseomonas</taxon>
    </lineage>
</organism>
<accession>A0ABS9W6R8</accession>
<dbReference type="EMBL" id="JALBUU010000004">
    <property type="protein sequence ID" value="MCI0754600.1"/>
    <property type="molecule type" value="Genomic_DNA"/>
</dbReference>
<evidence type="ECO:0000256" key="2">
    <source>
        <dbReference type="ARBA" id="ARBA00022643"/>
    </source>
</evidence>
<dbReference type="CDD" id="cd01095">
    <property type="entry name" value="Nitrilotriacetate_monoxgenase"/>
    <property type="match status" value="1"/>
</dbReference>
<evidence type="ECO:0000313" key="7">
    <source>
        <dbReference type="EMBL" id="MCI0754600.1"/>
    </source>
</evidence>
<keyword evidence="4" id="KW-0503">Monooxygenase</keyword>
<dbReference type="Gene3D" id="3.20.20.30">
    <property type="entry name" value="Luciferase-like domain"/>
    <property type="match status" value="1"/>
</dbReference>
<evidence type="ECO:0000313" key="8">
    <source>
        <dbReference type="Proteomes" id="UP001201985"/>
    </source>
</evidence>
<evidence type="ECO:0000259" key="6">
    <source>
        <dbReference type="Pfam" id="PF00296"/>
    </source>
</evidence>
<dbReference type="InterPro" id="IPR051260">
    <property type="entry name" value="Diverse_substr_monoxygenases"/>
</dbReference>
<dbReference type="InterPro" id="IPR011251">
    <property type="entry name" value="Luciferase-like_dom"/>
</dbReference>
<evidence type="ECO:0000256" key="3">
    <source>
        <dbReference type="ARBA" id="ARBA00023002"/>
    </source>
</evidence>
<dbReference type="InterPro" id="IPR016215">
    <property type="entry name" value="NTA_MOA"/>
</dbReference>
<feature type="domain" description="Luciferase-like" evidence="6">
    <location>
        <begin position="19"/>
        <end position="379"/>
    </location>
</feature>
<dbReference type="Pfam" id="PF00296">
    <property type="entry name" value="Bac_luciferase"/>
    <property type="match status" value="1"/>
</dbReference>
<keyword evidence="2" id="KW-0288">FMN</keyword>
<name>A0ABS9W6R8_9PROT</name>
<proteinExistence type="inferred from homology"/>
<comment type="similarity">
    <text evidence="5">Belongs to the NtaA/SnaA/DszA monooxygenase family.</text>
</comment>
<keyword evidence="3" id="KW-0560">Oxidoreductase</keyword>
<comment type="caution">
    <text evidence="7">The sequence shown here is derived from an EMBL/GenBank/DDBJ whole genome shotgun (WGS) entry which is preliminary data.</text>
</comment>
<dbReference type="RefSeq" id="WP_120008600.1">
    <property type="nucleotide sequence ID" value="NZ_JALBUU010000004.1"/>
</dbReference>
<dbReference type="PANTHER" id="PTHR30011:SF16">
    <property type="entry name" value="C2H2 FINGER DOMAIN TRANSCRIPTION FACTOR (EUROFUNG)-RELATED"/>
    <property type="match status" value="1"/>
</dbReference>
<dbReference type="InterPro" id="IPR036661">
    <property type="entry name" value="Luciferase-like_sf"/>
</dbReference>
<keyword evidence="8" id="KW-1185">Reference proteome</keyword>
<gene>
    <name evidence="7" type="ORF">MON41_12615</name>
</gene>
<dbReference type="PANTHER" id="PTHR30011">
    <property type="entry name" value="ALKANESULFONATE MONOOXYGENASE-RELATED"/>
    <property type="match status" value="1"/>
</dbReference>
<protein>
    <submittedName>
        <fullName evidence="7">LLM class flavin-dependent oxidoreductase</fullName>
    </submittedName>
</protein>
<evidence type="ECO:0000256" key="4">
    <source>
        <dbReference type="ARBA" id="ARBA00023033"/>
    </source>
</evidence>
<evidence type="ECO:0000256" key="5">
    <source>
        <dbReference type="ARBA" id="ARBA00033748"/>
    </source>
</evidence>
<keyword evidence="1" id="KW-0285">Flavoprotein</keyword>
<evidence type="ECO:0000256" key="1">
    <source>
        <dbReference type="ARBA" id="ARBA00022630"/>
    </source>
</evidence>
<reference evidence="7 8" key="1">
    <citation type="submission" date="2022-03" db="EMBL/GenBank/DDBJ databases">
        <title>Complete genome analysis of Roseomonas KG 17.1 : a prolific producer of plant growth promoters.</title>
        <authorList>
            <person name="Saadouli I."/>
            <person name="Najjari A."/>
            <person name="Mosbah A."/>
            <person name="Ouzari H.I."/>
        </authorList>
    </citation>
    <scope>NUCLEOTIDE SEQUENCE [LARGE SCALE GENOMIC DNA]</scope>
    <source>
        <strain evidence="7 8">KG17-1</strain>
    </source>
</reference>
<dbReference type="SUPFAM" id="SSF51679">
    <property type="entry name" value="Bacterial luciferase-like"/>
    <property type="match status" value="1"/>
</dbReference>
<dbReference type="NCBIfam" id="TIGR03860">
    <property type="entry name" value="FMN_nitrolo"/>
    <property type="match status" value="1"/>
</dbReference>
<dbReference type="PIRSF" id="PIRSF000337">
    <property type="entry name" value="NTA_MOA"/>
    <property type="match status" value="1"/>
</dbReference>
<sequence length="439" mass="47814">MSATPMRLGLFLQGAGHHVAGWRHPEAESGGENLPLIQRIAATAEAGKFDLLFLADGLTTGADAHPSTVARFEPLSLLSALAMSTKRIGLAATASTTYGEPFHTARVFASLDHISGGRAAWNAVTTSYARSAANFTRGEHPSHDERYAIAEEYLEVVRGLWDSFADDAFLKDKASGTYVRPDAIHTLNHEGRYFSVKGPLNVSRPPQGHPVVIQAGSSAPGQRLAARSADMVFTAQQTLEEGTAFTQGLKRQVREAGRNPDHLLVLPGVCPVIGGTEAEARALYAELQGGIDPAAAIRLLSDRLGHDISGYDLDGALPDLPASDQIQSRAKLLTDLARKQKLTLRELYYLVAGARGHRIVWGTPEQIADALEEWFRAGAADGFNIMPPFFPTQFERFVEDVLPILRRRGLFRSDYEGRTLRENLGLPRPENRFFAKQAA</sequence>